<dbReference type="EMBL" id="JADFTS010000007">
    <property type="protein sequence ID" value="KAF9596772.1"/>
    <property type="molecule type" value="Genomic_DNA"/>
</dbReference>
<gene>
    <name evidence="1" type="ORF">IFM89_013319</name>
</gene>
<reference evidence="1 2" key="1">
    <citation type="submission" date="2020-10" db="EMBL/GenBank/DDBJ databases">
        <title>The Coptis chinensis genome and diversification of protoberbering-type alkaloids.</title>
        <authorList>
            <person name="Wang B."/>
            <person name="Shu S."/>
            <person name="Song C."/>
            <person name="Liu Y."/>
        </authorList>
    </citation>
    <scope>NUCLEOTIDE SEQUENCE [LARGE SCALE GENOMIC DNA]</scope>
    <source>
        <strain evidence="1">HL-2020</strain>
        <tissue evidence="1">Leaf</tissue>
    </source>
</reference>
<name>A0A835HEA7_9MAGN</name>
<dbReference type="Proteomes" id="UP000631114">
    <property type="component" value="Unassembled WGS sequence"/>
</dbReference>
<organism evidence="1 2">
    <name type="scientific">Coptis chinensis</name>
    <dbReference type="NCBI Taxonomy" id="261450"/>
    <lineage>
        <taxon>Eukaryota</taxon>
        <taxon>Viridiplantae</taxon>
        <taxon>Streptophyta</taxon>
        <taxon>Embryophyta</taxon>
        <taxon>Tracheophyta</taxon>
        <taxon>Spermatophyta</taxon>
        <taxon>Magnoliopsida</taxon>
        <taxon>Ranunculales</taxon>
        <taxon>Ranunculaceae</taxon>
        <taxon>Coptidoideae</taxon>
        <taxon>Coptis</taxon>
    </lineage>
</organism>
<dbReference type="AlphaFoldDB" id="A0A835HEA7"/>
<accession>A0A835HEA7</accession>
<dbReference type="PANTHER" id="PTHR45950:SF7">
    <property type="entry name" value="HOMEOBOX-LEUCINE ZIPPER PROTEIN ATHB-14"/>
    <property type="match status" value="1"/>
</dbReference>
<evidence type="ECO:0000313" key="2">
    <source>
        <dbReference type="Proteomes" id="UP000631114"/>
    </source>
</evidence>
<evidence type="ECO:0000313" key="1">
    <source>
        <dbReference type="EMBL" id="KAF9596772.1"/>
    </source>
</evidence>
<dbReference type="InterPro" id="IPR044830">
    <property type="entry name" value="HD-Zip_III"/>
</dbReference>
<protein>
    <submittedName>
        <fullName evidence="1">Uncharacterized protein</fullName>
    </submittedName>
</protein>
<comment type="caution">
    <text evidence="1">The sequence shown here is derived from an EMBL/GenBank/DDBJ whole genome shotgun (WGS) entry which is preliminary data.</text>
</comment>
<keyword evidence="2" id="KW-1185">Reference proteome</keyword>
<proteinExistence type="predicted"/>
<dbReference type="PANTHER" id="PTHR45950">
    <property type="entry name" value="HOMEOBOX-LEUCINE ZIPPER PROTEIN ATHB-14"/>
    <property type="match status" value="1"/>
</dbReference>
<sequence length="104" mass="11993">MLLFSFEEESAVEASNKEKPKTSQLKKKRKVDSPGLFAFENHYQDNVVAMARQYVRSIMGYVQRVVNAISPSRLSSLPKSLPRSPEAVTLARWICRSYRLMRLE</sequence>
<dbReference type="GO" id="GO:0003700">
    <property type="term" value="F:DNA-binding transcription factor activity"/>
    <property type="evidence" value="ECO:0007669"/>
    <property type="project" value="InterPro"/>
</dbReference>